<dbReference type="AlphaFoldDB" id="A0A1H6RTW7"/>
<dbReference type="EMBL" id="FNYH01000004">
    <property type="protein sequence ID" value="SEI55987.1"/>
    <property type="molecule type" value="Genomic_DNA"/>
</dbReference>
<dbReference type="SUPFAM" id="SSF54285">
    <property type="entry name" value="MoaD/ThiS"/>
    <property type="match status" value="1"/>
</dbReference>
<dbReference type="Proteomes" id="UP000242999">
    <property type="component" value="Unassembled WGS sequence"/>
</dbReference>
<dbReference type="Gene3D" id="3.10.20.30">
    <property type="match status" value="1"/>
</dbReference>
<dbReference type="PANTHER" id="PTHR34472">
    <property type="entry name" value="SULFUR CARRIER PROTEIN THIS"/>
    <property type="match status" value="1"/>
</dbReference>
<proteinExistence type="predicted"/>
<organism evidence="1 2">
    <name type="scientific">Allopseudospirillum japonicum</name>
    <dbReference type="NCBI Taxonomy" id="64971"/>
    <lineage>
        <taxon>Bacteria</taxon>
        <taxon>Pseudomonadati</taxon>
        <taxon>Pseudomonadota</taxon>
        <taxon>Gammaproteobacteria</taxon>
        <taxon>Oceanospirillales</taxon>
        <taxon>Oceanospirillaceae</taxon>
        <taxon>Allopseudospirillum</taxon>
    </lineage>
</organism>
<dbReference type="STRING" id="64971.SAMN05421831_10493"/>
<dbReference type="InterPro" id="IPR003749">
    <property type="entry name" value="ThiS/MoaD-like"/>
</dbReference>
<dbReference type="InterPro" id="IPR010035">
    <property type="entry name" value="Thi_S"/>
</dbReference>
<accession>A0A1H6RTW7</accession>
<evidence type="ECO:0000313" key="2">
    <source>
        <dbReference type="Proteomes" id="UP000242999"/>
    </source>
</evidence>
<evidence type="ECO:0000313" key="1">
    <source>
        <dbReference type="EMBL" id="SEI55987.1"/>
    </source>
</evidence>
<name>A0A1H6RTW7_9GAMM</name>
<sequence>MQIQLNGQAYHLDQDTLSVQTLLEHLKLTDKRVAVEVNEHVIPRSQHPKTQLQTGDKVEIVQAIGGG</sequence>
<dbReference type="Pfam" id="PF02597">
    <property type="entry name" value="ThiS"/>
    <property type="match status" value="1"/>
</dbReference>
<dbReference type="NCBIfam" id="TIGR01683">
    <property type="entry name" value="thiS"/>
    <property type="match status" value="1"/>
</dbReference>
<dbReference type="InterPro" id="IPR012675">
    <property type="entry name" value="Beta-grasp_dom_sf"/>
</dbReference>
<dbReference type="CDD" id="cd00565">
    <property type="entry name" value="Ubl_ThiS"/>
    <property type="match status" value="1"/>
</dbReference>
<reference evidence="2" key="1">
    <citation type="submission" date="2016-10" db="EMBL/GenBank/DDBJ databases">
        <authorList>
            <person name="Varghese N."/>
            <person name="Submissions S."/>
        </authorList>
    </citation>
    <scope>NUCLEOTIDE SEQUENCE [LARGE SCALE GENOMIC DNA]</scope>
    <source>
        <strain evidence="2">DSM 7165</strain>
    </source>
</reference>
<dbReference type="InterPro" id="IPR016155">
    <property type="entry name" value="Mopterin_synth/thiamin_S_b"/>
</dbReference>
<keyword evidence="2" id="KW-1185">Reference proteome</keyword>
<dbReference type="PANTHER" id="PTHR34472:SF1">
    <property type="entry name" value="SULFUR CARRIER PROTEIN THIS"/>
    <property type="match status" value="1"/>
</dbReference>
<protein>
    <submittedName>
        <fullName evidence="1">Sulfur carrier protein</fullName>
    </submittedName>
</protein>
<gene>
    <name evidence="1" type="ORF">SAMN05421831_10493</name>
</gene>
<dbReference type="RefSeq" id="WP_093308968.1">
    <property type="nucleotide sequence ID" value="NZ_FNYH01000004.1"/>
</dbReference>
<dbReference type="OrthoDB" id="9800283at2"/>